<evidence type="ECO:0000256" key="1">
    <source>
        <dbReference type="SAM" id="MobiDB-lite"/>
    </source>
</evidence>
<protein>
    <submittedName>
        <fullName evidence="3">Uncharacterized protein</fullName>
    </submittedName>
</protein>
<dbReference type="AlphaFoldDB" id="A0A2C5WVB1"/>
<feature type="chain" id="PRO_5012654500" evidence="2">
    <location>
        <begin position="26"/>
        <end position="652"/>
    </location>
</feature>
<dbReference type="EMBL" id="APWK03000167">
    <property type="protein sequence ID" value="PHH49826.1"/>
    <property type="molecule type" value="Genomic_DNA"/>
</dbReference>
<dbReference type="PANTHER" id="PTHR42055">
    <property type="entry name" value="YALI0E03476P"/>
    <property type="match status" value="1"/>
</dbReference>
<reference evidence="3 4" key="1">
    <citation type="journal article" date="2013" name="Fungal Biol.">
        <title>Analysis of microsatellite markers in the genome of the plant pathogen Ceratocystis fimbriata.</title>
        <authorList>
            <person name="Simpson M.C."/>
            <person name="Wilken P.M."/>
            <person name="Coetzee M.P."/>
            <person name="Wingfield M.J."/>
            <person name="Wingfield B.D."/>
        </authorList>
    </citation>
    <scope>NUCLEOTIDE SEQUENCE [LARGE SCALE GENOMIC DNA]</scope>
    <source>
        <strain evidence="3 4">CBS 114723</strain>
    </source>
</reference>
<name>A0A2C5WVB1_9PEZI</name>
<feature type="compositionally biased region" description="Basic and acidic residues" evidence="1">
    <location>
        <begin position="523"/>
        <end position="548"/>
    </location>
</feature>
<gene>
    <name evidence="3" type="ORF">CFIMG_005780RA</name>
</gene>
<evidence type="ECO:0000256" key="2">
    <source>
        <dbReference type="SAM" id="SignalP"/>
    </source>
</evidence>
<accession>A0A2C5WVB1</accession>
<feature type="signal peptide" evidence="2">
    <location>
        <begin position="1"/>
        <end position="25"/>
    </location>
</feature>
<organism evidence="3 4">
    <name type="scientific">Ceratocystis fimbriata CBS 114723</name>
    <dbReference type="NCBI Taxonomy" id="1035309"/>
    <lineage>
        <taxon>Eukaryota</taxon>
        <taxon>Fungi</taxon>
        <taxon>Dikarya</taxon>
        <taxon>Ascomycota</taxon>
        <taxon>Pezizomycotina</taxon>
        <taxon>Sordariomycetes</taxon>
        <taxon>Hypocreomycetidae</taxon>
        <taxon>Microascales</taxon>
        <taxon>Ceratocystidaceae</taxon>
        <taxon>Ceratocystis</taxon>
    </lineage>
</organism>
<keyword evidence="4" id="KW-1185">Reference proteome</keyword>
<evidence type="ECO:0000313" key="4">
    <source>
        <dbReference type="Proteomes" id="UP000222788"/>
    </source>
</evidence>
<proteinExistence type="predicted"/>
<dbReference type="Proteomes" id="UP000222788">
    <property type="component" value="Unassembled WGS sequence"/>
</dbReference>
<feature type="region of interest" description="Disordered" evidence="1">
    <location>
        <begin position="516"/>
        <end position="548"/>
    </location>
</feature>
<dbReference type="PANTHER" id="PTHR42055:SF1">
    <property type="entry name" value="YALI0E03476P"/>
    <property type="match status" value="1"/>
</dbReference>
<comment type="caution">
    <text evidence="3">The sequence shown here is derived from an EMBL/GenBank/DDBJ whole genome shotgun (WGS) entry which is preliminary data.</text>
</comment>
<sequence>MGTKQLPLLLSALLMFILFSIFVNGPHNVAPAGSDAEKPDSEPTTEHKFTLPTVPNPFHDVTNVLNPFRAPVHAPPRQKNDTDGESSWWSDWKWLVPFSSSLTLDEDRSLLPPLKPRPPIYCYYDTTTKKDSATKDAESALLLTWRRAWWAKGFLPVILSAAEATNNPLYDQLQRLTMDPAVKTQLTRWIAWDTMGGGILAEYTLLPMGPAEDPLLVYLRNGEYSKMTRYSGLDSGLLVGSQADLTKTIKATLESKQLDSAKDVFHAAPSNLFVTDEGSQVIAYYDAAVIQDKYNEISKVMATDKTDGLRKLNELINSHLHQTWQGMFSEGVVVLQPKPEHTGFIVKNAVSIANDLVTCSPTPLSTGSCPPNMPECVQCSDSARMKLTTGEFIVNSTSLYTIGTVPHPYTFASMVHLTNAIDTKWILKEMTVRDPWLTKITENIFSKPASRNAMLMRFKEAVAGEYAPSHSLWMSAEKDAPADINWHFGFAIPQAKSETLKNVKMPSLPVLAHDAQHKAKVKRAGEEKDEKKAKITDSPEKGNSDSTDLIREATLLQKALSIGTSRDANDVKIRNALEAWNLADLEAWKFARAFLARRIVERQQWETEESKYVQGLGTEQGRRTRWWDNIEDKIAGVGGKTSDTKDGLNKAE</sequence>
<reference evidence="3 4" key="2">
    <citation type="journal article" date="2013" name="IMA Fungus">
        <title>IMA Genome-F 1: Ceratocystis fimbriata: Draft nuclear genome sequence for the plant pathogen, Ceratocystis fimbriata.</title>
        <authorList>
            <person name="Wilken P.M."/>
            <person name="Steenkamp E.T."/>
            <person name="Wingfield M.J."/>
            <person name="de Beer Z.W."/>
            <person name="Wingfield B.D."/>
        </authorList>
    </citation>
    <scope>NUCLEOTIDE SEQUENCE [LARGE SCALE GENOMIC DNA]</scope>
    <source>
        <strain evidence="3 4">CBS 114723</strain>
    </source>
</reference>
<keyword evidence="2" id="KW-0732">Signal</keyword>
<evidence type="ECO:0000313" key="3">
    <source>
        <dbReference type="EMBL" id="PHH49826.1"/>
    </source>
</evidence>
<dbReference type="OrthoDB" id="5312133at2759"/>